<keyword evidence="1" id="KW-0812">Transmembrane</keyword>
<dbReference type="AlphaFoldDB" id="A0A221KIZ8"/>
<dbReference type="EMBL" id="CP022423">
    <property type="protein sequence ID" value="ASM78803.1"/>
    <property type="molecule type" value="Genomic_DNA"/>
</dbReference>
<dbReference type="PANTHER" id="PTHR31881:SF6">
    <property type="entry name" value="OS09G0494600 PROTEIN"/>
    <property type="match status" value="1"/>
</dbReference>
<protein>
    <submittedName>
        <fullName evidence="2">Membrane protein</fullName>
    </submittedName>
</protein>
<evidence type="ECO:0000256" key="1">
    <source>
        <dbReference type="SAM" id="Phobius"/>
    </source>
</evidence>
<dbReference type="Pfam" id="PF04654">
    <property type="entry name" value="DUF599"/>
    <property type="match status" value="1"/>
</dbReference>
<evidence type="ECO:0000313" key="2">
    <source>
        <dbReference type="EMBL" id="ASM78803.1"/>
    </source>
</evidence>
<dbReference type="InterPro" id="IPR006747">
    <property type="entry name" value="DUF599"/>
</dbReference>
<keyword evidence="1" id="KW-1133">Transmembrane helix</keyword>
<feature type="transmembrane region" description="Helical" evidence="1">
    <location>
        <begin position="193"/>
        <end position="218"/>
    </location>
</feature>
<dbReference type="PANTHER" id="PTHR31881">
    <property type="match status" value="1"/>
</dbReference>
<dbReference type="KEGG" id="vff:VITFI_CDS3026"/>
<evidence type="ECO:0000313" key="3">
    <source>
        <dbReference type="Proteomes" id="UP000199729"/>
    </source>
</evidence>
<gene>
    <name evidence="2" type="ORF">VITFI_CDS3026</name>
</gene>
<sequence>MTLDVLGLLPWADWLALGLFFIGWVGYALFAKRRSRTHMTILAATNRERRRWMLRSTYRDNRIIDGSVVQVLSSSPSFFASTTLLIIGGLLAVLGTAEKAAELARELPFAARTSALVFDLKLALLTAIFIYAFFRFTWSMRQYSFGALLVGAAPNRDDGWTDEQRQAFADRAGGVMALAAESFNDGLRAYYQAFAVVAWFVSPWAFLAASWSVVWVLYRREFHSDVLTLLAQPETGPDAPG</sequence>
<feature type="transmembrane region" description="Helical" evidence="1">
    <location>
        <begin position="109"/>
        <end position="134"/>
    </location>
</feature>
<keyword evidence="3" id="KW-1185">Reference proteome</keyword>
<reference evidence="2 3" key="1">
    <citation type="submission" date="2017-07" db="EMBL/GenBank/DDBJ databases">
        <title>Complete Genome Sequence of the cosmetic ferment Vitreoscilla filiformis (ATCC15551).</title>
        <authorList>
            <person name="Contreras S."/>
            <person name="Sagory-Zalkind P."/>
            <person name="Blanquart H."/>
            <person name="Iltis A."/>
            <person name="Morand S.C."/>
        </authorList>
    </citation>
    <scope>NUCLEOTIDE SEQUENCE [LARGE SCALE GENOMIC DNA]</scope>
    <source>
        <strain evidence="2 3">ATCC 15551</strain>
    </source>
</reference>
<accession>A0A221KIZ8</accession>
<proteinExistence type="predicted"/>
<name>A0A221KIZ8_VITFI</name>
<feature type="transmembrane region" description="Helical" evidence="1">
    <location>
        <begin position="12"/>
        <end position="30"/>
    </location>
</feature>
<organism evidence="2 3">
    <name type="scientific">Vitreoscilla filiformis</name>
    <dbReference type="NCBI Taxonomy" id="63"/>
    <lineage>
        <taxon>Bacteria</taxon>
        <taxon>Pseudomonadati</taxon>
        <taxon>Pseudomonadota</taxon>
        <taxon>Betaproteobacteria</taxon>
        <taxon>Neisseriales</taxon>
        <taxon>Neisseriaceae</taxon>
        <taxon>Vitreoscilla</taxon>
    </lineage>
</organism>
<feature type="transmembrane region" description="Helical" evidence="1">
    <location>
        <begin position="78"/>
        <end position="97"/>
    </location>
</feature>
<dbReference type="Proteomes" id="UP000199729">
    <property type="component" value="Chromosome"/>
</dbReference>
<keyword evidence="1" id="KW-0472">Membrane</keyword>